<keyword evidence="2" id="KW-1185">Reference proteome</keyword>
<accession>A0A4W6FP60</accession>
<proteinExistence type="predicted"/>
<dbReference type="Ensembl" id="ENSLCAT00010054370.1">
    <property type="protein sequence ID" value="ENSLCAP00010053006.1"/>
    <property type="gene ID" value="ENSLCAG00010024656.1"/>
</dbReference>
<reference evidence="2" key="1">
    <citation type="submission" date="2015-09" db="EMBL/GenBank/DDBJ databases">
        <authorList>
            <person name="Sai Rama Sridatta P."/>
        </authorList>
    </citation>
    <scope>NUCLEOTIDE SEQUENCE [LARGE SCALE GENOMIC DNA]</scope>
</reference>
<dbReference type="InParanoid" id="A0A4W6FP60"/>
<reference evidence="1" key="2">
    <citation type="submission" date="2025-08" db="UniProtKB">
        <authorList>
            <consortium name="Ensembl"/>
        </authorList>
    </citation>
    <scope>IDENTIFICATION</scope>
</reference>
<evidence type="ECO:0000313" key="1">
    <source>
        <dbReference type="Ensembl" id="ENSLCAP00010053006.1"/>
    </source>
</evidence>
<name>A0A4W6FP60_LATCA</name>
<dbReference type="AlphaFoldDB" id="A0A4W6FP60"/>
<reference evidence="1" key="3">
    <citation type="submission" date="2025-09" db="UniProtKB">
        <authorList>
            <consortium name="Ensembl"/>
        </authorList>
    </citation>
    <scope>IDENTIFICATION</scope>
</reference>
<dbReference type="Proteomes" id="UP000314980">
    <property type="component" value="Unassembled WGS sequence"/>
</dbReference>
<evidence type="ECO:0000313" key="2">
    <source>
        <dbReference type="Proteomes" id="UP000314980"/>
    </source>
</evidence>
<sequence length="107" mass="12193">MPANCEAGQKNKRNFHTCDLCDKVIIGDLEWTALQTHDTDPYTVNNNKQIRDYFLSTFALVHALAVWIFEAEAVYGQDSSTFWKVNFKFFSECALSEVATFDIVGTE</sequence>
<organism evidence="1 2">
    <name type="scientific">Lates calcarifer</name>
    <name type="common">Barramundi</name>
    <name type="synonym">Holocentrus calcarifer</name>
    <dbReference type="NCBI Taxonomy" id="8187"/>
    <lineage>
        <taxon>Eukaryota</taxon>
        <taxon>Metazoa</taxon>
        <taxon>Chordata</taxon>
        <taxon>Craniata</taxon>
        <taxon>Vertebrata</taxon>
        <taxon>Euteleostomi</taxon>
        <taxon>Actinopterygii</taxon>
        <taxon>Neopterygii</taxon>
        <taxon>Teleostei</taxon>
        <taxon>Neoteleostei</taxon>
        <taxon>Acanthomorphata</taxon>
        <taxon>Carangaria</taxon>
        <taxon>Carangaria incertae sedis</taxon>
        <taxon>Centropomidae</taxon>
        <taxon>Lates</taxon>
    </lineage>
</organism>
<protein>
    <submittedName>
        <fullName evidence="1">Uncharacterized protein</fullName>
    </submittedName>
</protein>